<keyword evidence="3" id="KW-1185">Reference proteome</keyword>
<dbReference type="AlphaFoldDB" id="A0A8J2U3I2"/>
<comment type="caution">
    <text evidence="2">The sequence shown here is derived from an EMBL/GenBank/DDBJ whole genome shotgun (WGS) entry which is preliminary data.</text>
</comment>
<dbReference type="Proteomes" id="UP000619743">
    <property type="component" value="Unassembled WGS sequence"/>
</dbReference>
<sequence>MLNKISQFFDQLTTTQSNETQTIDQELAIAALLIEMANSDGTSSDRELSVISQLLTKLFGVAKTDVDALISKAKQSSEDAVCLYRYTSVVKEASIDLRNQVVLALWKVSYADGVLDPHEEATIRKVADLLYVSHSDFVRNKLEAQTIMGIA</sequence>
<evidence type="ECO:0000313" key="3">
    <source>
        <dbReference type="Proteomes" id="UP000619743"/>
    </source>
</evidence>
<proteinExistence type="predicted"/>
<dbReference type="Pfam" id="PF05099">
    <property type="entry name" value="TerB"/>
    <property type="match status" value="1"/>
</dbReference>
<evidence type="ECO:0000259" key="1">
    <source>
        <dbReference type="Pfam" id="PF05099"/>
    </source>
</evidence>
<accession>A0A8J2U3I2</accession>
<dbReference type="InterPro" id="IPR007791">
    <property type="entry name" value="DjlA_N"/>
</dbReference>
<dbReference type="Gene3D" id="1.10.3680.10">
    <property type="entry name" value="TerB-like"/>
    <property type="match status" value="1"/>
</dbReference>
<dbReference type="InterPro" id="IPR029024">
    <property type="entry name" value="TerB-like"/>
</dbReference>
<organism evidence="2 3">
    <name type="scientific">Neiella marina</name>
    <dbReference type="NCBI Taxonomy" id="508461"/>
    <lineage>
        <taxon>Bacteria</taxon>
        <taxon>Pseudomonadati</taxon>
        <taxon>Pseudomonadota</taxon>
        <taxon>Gammaproteobacteria</taxon>
        <taxon>Alteromonadales</taxon>
        <taxon>Echinimonadaceae</taxon>
        <taxon>Neiella</taxon>
    </lineage>
</organism>
<dbReference type="RefSeq" id="WP_087504686.1">
    <property type="nucleotide sequence ID" value="NZ_BMDX01000003.1"/>
</dbReference>
<gene>
    <name evidence="2" type="ORF">GCM10011369_10410</name>
</gene>
<name>A0A8J2U3I2_9GAMM</name>
<dbReference type="CDD" id="cd07313">
    <property type="entry name" value="terB_like_2"/>
    <property type="match status" value="1"/>
</dbReference>
<evidence type="ECO:0000313" key="2">
    <source>
        <dbReference type="EMBL" id="GGA70611.1"/>
    </source>
</evidence>
<feature type="domain" description="Co-chaperone DjlA N-terminal" evidence="1">
    <location>
        <begin position="26"/>
        <end position="140"/>
    </location>
</feature>
<reference evidence="3" key="1">
    <citation type="journal article" date="2019" name="Int. J. Syst. Evol. Microbiol.">
        <title>The Global Catalogue of Microorganisms (GCM) 10K type strain sequencing project: providing services to taxonomists for standard genome sequencing and annotation.</title>
        <authorList>
            <consortium name="The Broad Institute Genomics Platform"/>
            <consortium name="The Broad Institute Genome Sequencing Center for Infectious Disease"/>
            <person name="Wu L."/>
            <person name="Ma J."/>
        </authorList>
    </citation>
    <scope>NUCLEOTIDE SEQUENCE [LARGE SCALE GENOMIC DNA]</scope>
    <source>
        <strain evidence="3">CGMCC 1.10130</strain>
    </source>
</reference>
<dbReference type="SUPFAM" id="SSF158682">
    <property type="entry name" value="TerB-like"/>
    <property type="match status" value="1"/>
</dbReference>
<dbReference type="OrthoDB" id="5294347at2"/>
<protein>
    <recommendedName>
        <fullName evidence="1">Co-chaperone DjlA N-terminal domain-containing protein</fullName>
    </recommendedName>
</protein>
<dbReference type="EMBL" id="BMDX01000003">
    <property type="protein sequence ID" value="GGA70611.1"/>
    <property type="molecule type" value="Genomic_DNA"/>
</dbReference>